<organism evidence="2 3">
    <name type="scientific">Staphylococcus simiae CCM 7213 = CCUG 51256</name>
    <dbReference type="NCBI Taxonomy" id="911238"/>
    <lineage>
        <taxon>Bacteria</taxon>
        <taxon>Bacillati</taxon>
        <taxon>Bacillota</taxon>
        <taxon>Bacilli</taxon>
        <taxon>Bacillales</taxon>
        <taxon>Staphylococcaceae</taxon>
        <taxon>Staphylococcus</taxon>
    </lineage>
</organism>
<proteinExistence type="predicted"/>
<dbReference type="Gene3D" id="1.10.1040.10">
    <property type="entry name" value="N-(1-d-carboxylethyl)-l-norvaline Dehydrogenase, domain 2"/>
    <property type="match status" value="1"/>
</dbReference>
<dbReference type="SUPFAM" id="SSF48179">
    <property type="entry name" value="6-phosphogluconate dehydrogenase C-terminal domain-like"/>
    <property type="match status" value="1"/>
</dbReference>
<evidence type="ECO:0000313" key="2">
    <source>
        <dbReference type="EMBL" id="EHJ08546.1"/>
    </source>
</evidence>
<dbReference type="GO" id="GO:0005975">
    <property type="term" value="P:carbohydrate metabolic process"/>
    <property type="evidence" value="ECO:0007669"/>
    <property type="project" value="InterPro"/>
</dbReference>
<reference evidence="2 3" key="1">
    <citation type="journal article" date="2012" name="BMC Genomics">
        <title>Comparative genomic analysis of the genus Staphylococcus including Staphylococcus aureus and its newly described sister species Staphylococcus simiae.</title>
        <authorList>
            <person name="Suzuki H."/>
            <person name="Lefebure T."/>
            <person name="Pavinski Bitar P."/>
            <person name="Stanhope M.J."/>
        </authorList>
    </citation>
    <scope>NUCLEOTIDE SEQUENCE [LARGE SCALE GENOMIC DNA]</scope>
    <source>
        <strain evidence="2 3">CCM 7213</strain>
    </source>
</reference>
<gene>
    <name evidence="2" type="primary">gpsA</name>
    <name evidence="2" type="ORF">SS7213T_03595</name>
</gene>
<protein>
    <submittedName>
        <fullName evidence="2">NAD(P)H-dependent glycerol-3-phosphate dehydrogenase</fullName>
        <ecNumber evidence="2">1.1.1.94</ecNumber>
    </submittedName>
</protein>
<dbReference type="InterPro" id="IPR013328">
    <property type="entry name" value="6PGD_dom2"/>
</dbReference>
<dbReference type="EMBL" id="AEUN01000260">
    <property type="protein sequence ID" value="EHJ08546.1"/>
    <property type="molecule type" value="Genomic_DNA"/>
</dbReference>
<name>G5JGZ0_9STAP</name>
<feature type="domain" description="Glycerol-3-phosphate dehydrogenase NAD-dependent C-terminal" evidence="1">
    <location>
        <begin position="1"/>
        <end position="30"/>
    </location>
</feature>
<feature type="non-terminal residue" evidence="2">
    <location>
        <position position="31"/>
    </location>
</feature>
<dbReference type="Proteomes" id="UP000005413">
    <property type="component" value="Unassembled WGS sequence"/>
</dbReference>
<keyword evidence="3" id="KW-1185">Reference proteome</keyword>
<comment type="caution">
    <text evidence="2">The sequence shown here is derived from an EMBL/GenBank/DDBJ whole genome shotgun (WGS) entry which is preliminary data.</text>
</comment>
<accession>G5JGZ0</accession>
<evidence type="ECO:0000313" key="3">
    <source>
        <dbReference type="Proteomes" id="UP000005413"/>
    </source>
</evidence>
<dbReference type="EC" id="1.1.1.94" evidence="2"/>
<dbReference type="InterPro" id="IPR006109">
    <property type="entry name" value="G3P_DH_NAD-dep_C"/>
</dbReference>
<keyword evidence="2" id="KW-0560">Oxidoreductase</keyword>
<dbReference type="GO" id="GO:0047952">
    <property type="term" value="F:glycerol-3-phosphate dehydrogenase [NAD(P)+] activity"/>
    <property type="evidence" value="ECO:0007669"/>
    <property type="project" value="UniProtKB-EC"/>
</dbReference>
<evidence type="ECO:0000259" key="1">
    <source>
        <dbReference type="Pfam" id="PF07479"/>
    </source>
</evidence>
<dbReference type="GO" id="GO:0006072">
    <property type="term" value="P:glycerol-3-phosphate metabolic process"/>
    <property type="evidence" value="ECO:0007669"/>
    <property type="project" value="InterPro"/>
</dbReference>
<dbReference type="AlphaFoldDB" id="G5JGZ0"/>
<dbReference type="Pfam" id="PF07479">
    <property type="entry name" value="NAD_Gly3P_dh_C"/>
    <property type="match status" value="1"/>
</dbReference>
<dbReference type="InterPro" id="IPR008927">
    <property type="entry name" value="6-PGluconate_DH-like_C_sf"/>
</dbReference>
<sequence length="31" mass="3536">MNMVVEGVYTTNSVYHLTKEQHVDMPITNAL</sequence>